<evidence type="ECO:0000256" key="1">
    <source>
        <dbReference type="SAM" id="MobiDB-lite"/>
    </source>
</evidence>
<dbReference type="Proteomes" id="UP000299102">
    <property type="component" value="Unassembled WGS sequence"/>
</dbReference>
<name>A0A4C1XYV0_EUMVA</name>
<keyword evidence="3" id="KW-1185">Reference proteome</keyword>
<feature type="compositionally biased region" description="Basic residues" evidence="1">
    <location>
        <begin position="9"/>
        <end position="22"/>
    </location>
</feature>
<accession>A0A4C1XYV0</accession>
<sequence>MQFVTKASQWRKIRTRRRRRKAREANNSPVELTPADTTGRTSACRIPSRTCAPHAHGNGADRRERMEYCYKTRLGHSIATVLENGDGLHLTRSSDKSVTLYSRRRSQARPFTNRKPEPESFDANKVFLCEEWQRKSRVGRVTRRPAISGCAEQLDRERGIT</sequence>
<feature type="region of interest" description="Disordered" evidence="1">
    <location>
        <begin position="1"/>
        <end position="62"/>
    </location>
</feature>
<organism evidence="2 3">
    <name type="scientific">Eumeta variegata</name>
    <name type="common">Bagworm moth</name>
    <name type="synonym">Eumeta japonica</name>
    <dbReference type="NCBI Taxonomy" id="151549"/>
    <lineage>
        <taxon>Eukaryota</taxon>
        <taxon>Metazoa</taxon>
        <taxon>Ecdysozoa</taxon>
        <taxon>Arthropoda</taxon>
        <taxon>Hexapoda</taxon>
        <taxon>Insecta</taxon>
        <taxon>Pterygota</taxon>
        <taxon>Neoptera</taxon>
        <taxon>Endopterygota</taxon>
        <taxon>Lepidoptera</taxon>
        <taxon>Glossata</taxon>
        <taxon>Ditrysia</taxon>
        <taxon>Tineoidea</taxon>
        <taxon>Psychidae</taxon>
        <taxon>Oiketicinae</taxon>
        <taxon>Eumeta</taxon>
    </lineage>
</organism>
<proteinExistence type="predicted"/>
<gene>
    <name evidence="2" type="ORF">EVAR_54149_1</name>
</gene>
<protein>
    <submittedName>
        <fullName evidence="2">Uncharacterized protein</fullName>
    </submittedName>
</protein>
<feature type="compositionally biased region" description="Polar residues" evidence="1">
    <location>
        <begin position="25"/>
        <end position="41"/>
    </location>
</feature>
<dbReference type="EMBL" id="BGZK01001033">
    <property type="protein sequence ID" value="GBP69191.1"/>
    <property type="molecule type" value="Genomic_DNA"/>
</dbReference>
<dbReference type="AlphaFoldDB" id="A0A4C1XYV0"/>
<reference evidence="2 3" key="1">
    <citation type="journal article" date="2019" name="Commun. Biol.">
        <title>The bagworm genome reveals a unique fibroin gene that provides high tensile strength.</title>
        <authorList>
            <person name="Kono N."/>
            <person name="Nakamura H."/>
            <person name="Ohtoshi R."/>
            <person name="Tomita M."/>
            <person name="Numata K."/>
            <person name="Arakawa K."/>
        </authorList>
    </citation>
    <scope>NUCLEOTIDE SEQUENCE [LARGE SCALE GENOMIC DNA]</scope>
</reference>
<evidence type="ECO:0000313" key="3">
    <source>
        <dbReference type="Proteomes" id="UP000299102"/>
    </source>
</evidence>
<comment type="caution">
    <text evidence="2">The sequence shown here is derived from an EMBL/GenBank/DDBJ whole genome shotgun (WGS) entry which is preliminary data.</text>
</comment>
<evidence type="ECO:0000313" key="2">
    <source>
        <dbReference type="EMBL" id="GBP69191.1"/>
    </source>
</evidence>